<dbReference type="CDD" id="cd07208">
    <property type="entry name" value="Pat_hypo_Ecoli_yjju_like"/>
    <property type="match status" value="1"/>
</dbReference>
<dbReference type="InterPro" id="IPR045943">
    <property type="entry name" value="DUF6363"/>
</dbReference>
<accession>A0ABU6IZR4</accession>
<dbReference type="Gene3D" id="3.40.1090.10">
    <property type="entry name" value="Cytosolic phospholipase A2 catalytic domain"/>
    <property type="match status" value="1"/>
</dbReference>
<evidence type="ECO:0000259" key="3">
    <source>
        <dbReference type="PROSITE" id="PS51635"/>
    </source>
</evidence>
<comment type="caution">
    <text evidence="2">Lacks conserved residue(s) required for the propagation of feature annotation.</text>
</comment>
<evidence type="ECO:0000313" key="4">
    <source>
        <dbReference type="EMBL" id="MEC4295341.1"/>
    </source>
</evidence>
<keyword evidence="1 2" id="KW-0443">Lipid metabolism</keyword>
<feature type="active site" description="Nucleophile" evidence="2">
    <location>
        <position position="58"/>
    </location>
</feature>
<keyword evidence="2" id="KW-0442">Lipid degradation</keyword>
<evidence type="ECO:0000256" key="1">
    <source>
        <dbReference type="ARBA" id="ARBA00023098"/>
    </source>
</evidence>
<feature type="active site" description="Proton acceptor" evidence="2">
    <location>
        <position position="186"/>
    </location>
</feature>
<dbReference type="InterPro" id="IPR037483">
    <property type="entry name" value="YjjU-like"/>
</dbReference>
<dbReference type="Pfam" id="PF19890">
    <property type="entry name" value="DUF6363"/>
    <property type="match status" value="1"/>
</dbReference>
<evidence type="ECO:0000313" key="5">
    <source>
        <dbReference type="Proteomes" id="UP001343724"/>
    </source>
</evidence>
<keyword evidence="5" id="KW-1185">Reference proteome</keyword>
<keyword evidence="2" id="KW-0378">Hydrolase</keyword>
<comment type="caution">
    <text evidence="4">The sequence shown here is derived from an EMBL/GenBank/DDBJ whole genome shotgun (WGS) entry which is preliminary data.</text>
</comment>
<dbReference type="PROSITE" id="PS51635">
    <property type="entry name" value="PNPLA"/>
    <property type="match status" value="1"/>
</dbReference>
<dbReference type="EMBL" id="JAYMFH010000012">
    <property type="protein sequence ID" value="MEC4295341.1"/>
    <property type="molecule type" value="Genomic_DNA"/>
</dbReference>
<sequence>MSDMSPTASRVDRAAMAINQPDVALIFEGGGMRNSYTAPMVVELLARNVNFGRVYGISAGSSHTVNYLVRDPQRARASFVELVQYPRFGGWSSFLAGHGYFNGPYLYEELIETAPAGDPMAFDWDTFRANPAEVHIEALDWDTGETVAWTKADMKTAHDVGLMVRASSTMPIFMPPTTIGERTYVDGGMGDSWGILLNAARADGFERFCIIRTQPRGYRKRPMGRGAQTLFRAAFRSHPVVAERTIARWQPYNALCDEIEALEKSGTAWVFYPDVMEVSNKTTDYDALVRSYETGSSQARRDIASLLEWLG</sequence>
<protein>
    <submittedName>
        <fullName evidence="4">Patatin-like phospholipase family protein</fullName>
    </submittedName>
</protein>
<dbReference type="InterPro" id="IPR016035">
    <property type="entry name" value="Acyl_Trfase/lysoPLipase"/>
</dbReference>
<dbReference type="Proteomes" id="UP001343724">
    <property type="component" value="Unassembled WGS sequence"/>
</dbReference>
<feature type="domain" description="PNPLA" evidence="3">
    <location>
        <begin position="25"/>
        <end position="201"/>
    </location>
</feature>
<reference evidence="4 5" key="1">
    <citation type="submission" date="2024-01" db="EMBL/GenBank/DDBJ databases">
        <title>novel species in genus Adlercreutzia.</title>
        <authorList>
            <person name="Liu X."/>
        </authorList>
    </citation>
    <scope>NUCLEOTIDE SEQUENCE [LARGE SCALE GENOMIC DNA]</scope>
    <source>
        <strain evidence="4 5">R22</strain>
    </source>
</reference>
<feature type="short sequence motif" description="GXSXG" evidence="2">
    <location>
        <begin position="56"/>
        <end position="60"/>
    </location>
</feature>
<name>A0ABU6IZR4_9ACTN</name>
<dbReference type="Pfam" id="PF01734">
    <property type="entry name" value="Patatin"/>
    <property type="match status" value="1"/>
</dbReference>
<dbReference type="SUPFAM" id="SSF52151">
    <property type="entry name" value="FabD/lysophospholipase-like"/>
    <property type="match status" value="1"/>
</dbReference>
<organism evidence="4 5">
    <name type="scientific">Adlercreutzia shanghongiae</name>
    <dbReference type="NCBI Taxonomy" id="3111773"/>
    <lineage>
        <taxon>Bacteria</taxon>
        <taxon>Bacillati</taxon>
        <taxon>Actinomycetota</taxon>
        <taxon>Coriobacteriia</taxon>
        <taxon>Eggerthellales</taxon>
        <taxon>Eggerthellaceae</taxon>
        <taxon>Adlercreutzia</taxon>
    </lineage>
</organism>
<evidence type="ECO:0000256" key="2">
    <source>
        <dbReference type="PROSITE-ProRule" id="PRU01161"/>
    </source>
</evidence>
<dbReference type="RefSeq" id="WP_326454871.1">
    <property type="nucleotide sequence ID" value="NZ_JAYMFH010000012.1"/>
</dbReference>
<proteinExistence type="predicted"/>
<dbReference type="InterPro" id="IPR002641">
    <property type="entry name" value="PNPLA_dom"/>
</dbReference>
<feature type="short sequence motif" description="DGA/G" evidence="2">
    <location>
        <begin position="186"/>
        <end position="188"/>
    </location>
</feature>
<gene>
    <name evidence="4" type="ORF">VJ920_08450</name>
</gene>